<feature type="domain" description="TonB-dependent receptor plug" evidence="15">
    <location>
        <begin position="56"/>
        <end position="151"/>
    </location>
</feature>
<evidence type="ECO:0000256" key="2">
    <source>
        <dbReference type="ARBA" id="ARBA00022448"/>
    </source>
</evidence>
<feature type="region of interest" description="Disordered" evidence="12">
    <location>
        <begin position="29"/>
        <end position="53"/>
    </location>
</feature>
<comment type="similarity">
    <text evidence="10 11">Belongs to the TonB-dependent receptor family.</text>
</comment>
<dbReference type="Pfam" id="PF07715">
    <property type="entry name" value="Plug"/>
    <property type="match status" value="1"/>
</dbReference>
<name>E1QG55_DESB2</name>
<dbReference type="SUPFAM" id="SSF56935">
    <property type="entry name" value="Porins"/>
    <property type="match status" value="1"/>
</dbReference>
<dbReference type="HOGENOM" id="CLU_025327_0_0_7"/>
<keyword evidence="8 16" id="KW-0675">Receptor</keyword>
<evidence type="ECO:0000256" key="11">
    <source>
        <dbReference type="RuleBase" id="RU003357"/>
    </source>
</evidence>
<dbReference type="PANTHER" id="PTHR30069:SF29">
    <property type="entry name" value="HEMOGLOBIN AND HEMOGLOBIN-HAPTOGLOBIN-BINDING PROTEIN 1-RELATED"/>
    <property type="match status" value="1"/>
</dbReference>
<evidence type="ECO:0000313" key="16">
    <source>
        <dbReference type="EMBL" id="ADK83567.1"/>
    </source>
</evidence>
<dbReference type="InterPro" id="IPR039426">
    <property type="entry name" value="TonB-dep_rcpt-like"/>
</dbReference>
<dbReference type="Gene3D" id="2.40.170.20">
    <property type="entry name" value="TonB-dependent receptor, beta-barrel domain"/>
    <property type="match status" value="1"/>
</dbReference>
<evidence type="ECO:0000313" key="17">
    <source>
        <dbReference type="Proteomes" id="UP000009047"/>
    </source>
</evidence>
<proteinExistence type="inferred from homology"/>
<evidence type="ECO:0000256" key="9">
    <source>
        <dbReference type="ARBA" id="ARBA00023237"/>
    </source>
</evidence>
<dbReference type="OrthoDB" id="5409682at2"/>
<evidence type="ECO:0000256" key="12">
    <source>
        <dbReference type="SAM" id="MobiDB-lite"/>
    </source>
</evidence>
<dbReference type="GO" id="GO:0009279">
    <property type="term" value="C:cell outer membrane"/>
    <property type="evidence" value="ECO:0007669"/>
    <property type="project" value="UniProtKB-SubCell"/>
</dbReference>
<protein>
    <submittedName>
        <fullName evidence="16">TonB-dependent receptor</fullName>
    </submittedName>
</protein>
<dbReference type="Gene3D" id="2.170.130.10">
    <property type="entry name" value="TonB-dependent receptor, plug domain"/>
    <property type="match status" value="1"/>
</dbReference>
<comment type="subcellular location">
    <subcellularLocation>
        <location evidence="1 10">Cell outer membrane</location>
        <topology evidence="1 10">Multi-pass membrane protein</topology>
    </subcellularLocation>
</comment>
<dbReference type="InterPro" id="IPR012910">
    <property type="entry name" value="Plug_dom"/>
</dbReference>
<keyword evidence="3 10" id="KW-1134">Transmembrane beta strand</keyword>
<gene>
    <name evidence="16" type="ordered locus">Deba_0188</name>
</gene>
<keyword evidence="5 13" id="KW-0732">Signal</keyword>
<evidence type="ECO:0000256" key="6">
    <source>
        <dbReference type="ARBA" id="ARBA00023077"/>
    </source>
</evidence>
<dbReference type="InterPro" id="IPR037066">
    <property type="entry name" value="Plug_dom_sf"/>
</dbReference>
<evidence type="ECO:0000259" key="15">
    <source>
        <dbReference type="Pfam" id="PF07715"/>
    </source>
</evidence>
<keyword evidence="7 10" id="KW-0472">Membrane</keyword>
<keyword evidence="17" id="KW-1185">Reference proteome</keyword>
<feature type="domain" description="TonB-dependent receptor-like beta-barrel" evidence="14">
    <location>
        <begin position="207"/>
        <end position="634"/>
    </location>
</feature>
<dbReference type="InterPro" id="IPR036942">
    <property type="entry name" value="Beta-barrel_TonB_sf"/>
</dbReference>
<dbReference type="PANTHER" id="PTHR30069">
    <property type="entry name" value="TONB-DEPENDENT OUTER MEMBRANE RECEPTOR"/>
    <property type="match status" value="1"/>
</dbReference>
<dbReference type="Pfam" id="PF00593">
    <property type="entry name" value="TonB_dep_Rec_b-barrel"/>
    <property type="match status" value="1"/>
</dbReference>
<accession>E1QG55</accession>
<feature type="signal peptide" evidence="13">
    <location>
        <begin position="1"/>
        <end position="26"/>
    </location>
</feature>
<reference evidence="16 17" key="1">
    <citation type="journal article" date="2010" name="Stand. Genomic Sci.">
        <title>Complete genome sequence of Desulfarculus baarsii type strain (2st14).</title>
        <authorList>
            <person name="Sun H."/>
            <person name="Spring S."/>
            <person name="Lapidus A."/>
            <person name="Davenport K."/>
            <person name="Del Rio T.G."/>
            <person name="Tice H."/>
            <person name="Nolan M."/>
            <person name="Copeland A."/>
            <person name="Cheng J.F."/>
            <person name="Lucas S."/>
            <person name="Tapia R."/>
            <person name="Goodwin L."/>
            <person name="Pitluck S."/>
            <person name="Ivanova N."/>
            <person name="Pagani I."/>
            <person name="Mavromatis K."/>
            <person name="Ovchinnikova G."/>
            <person name="Pati A."/>
            <person name="Chen A."/>
            <person name="Palaniappan K."/>
            <person name="Hauser L."/>
            <person name="Chang Y.J."/>
            <person name="Jeffries C.D."/>
            <person name="Detter J.C."/>
            <person name="Han C."/>
            <person name="Rohde M."/>
            <person name="Brambilla E."/>
            <person name="Goker M."/>
            <person name="Woyke T."/>
            <person name="Bristow J."/>
            <person name="Eisen J.A."/>
            <person name="Markowitz V."/>
            <person name="Hugenholtz P."/>
            <person name="Kyrpides N.C."/>
            <person name="Klenk H.P."/>
            <person name="Land M."/>
        </authorList>
    </citation>
    <scope>NUCLEOTIDE SEQUENCE [LARGE SCALE GENOMIC DNA]</scope>
    <source>
        <strain evidence="17">ATCC 33931 / DSM 2075 / LMG 7858 / VKM B-1802 / 2st14</strain>
    </source>
</reference>
<dbReference type="PROSITE" id="PS52016">
    <property type="entry name" value="TONB_DEPENDENT_REC_3"/>
    <property type="match status" value="1"/>
</dbReference>
<dbReference type="GO" id="GO:0015344">
    <property type="term" value="F:siderophore uptake transmembrane transporter activity"/>
    <property type="evidence" value="ECO:0007669"/>
    <property type="project" value="TreeGrafter"/>
</dbReference>
<evidence type="ECO:0000256" key="5">
    <source>
        <dbReference type="ARBA" id="ARBA00022729"/>
    </source>
</evidence>
<evidence type="ECO:0000256" key="13">
    <source>
        <dbReference type="SAM" id="SignalP"/>
    </source>
</evidence>
<feature type="chain" id="PRO_5003150243" evidence="13">
    <location>
        <begin position="27"/>
        <end position="660"/>
    </location>
</feature>
<evidence type="ECO:0000256" key="10">
    <source>
        <dbReference type="PROSITE-ProRule" id="PRU01360"/>
    </source>
</evidence>
<keyword evidence="6 11" id="KW-0798">TonB box</keyword>
<evidence type="ECO:0000256" key="4">
    <source>
        <dbReference type="ARBA" id="ARBA00022692"/>
    </source>
</evidence>
<keyword evidence="9 10" id="KW-0998">Cell outer membrane</keyword>
<dbReference type="EMBL" id="CP002085">
    <property type="protein sequence ID" value="ADK83567.1"/>
    <property type="molecule type" value="Genomic_DNA"/>
</dbReference>
<evidence type="ECO:0000256" key="7">
    <source>
        <dbReference type="ARBA" id="ARBA00023136"/>
    </source>
</evidence>
<sequence length="660" mass="72805">MKRELATIIMLLGLALALAAPAPARAEETHRIEPVDVSASAEQERPNSPYRLPESARAATWSIDQAGIEALEPRDVFDVLSYAPGLQTSFQGRKGMNFISGRGGGNFIGGGGYAILVDGVYVPWTQSSRVMASFPVETIESIRVVRDATTLTLAPLSGLGSIGTAIQGVILIKTIKPAKQQSQVKAGVGNLGRYKAFLSHGDRVGDGYYSLNYNKQHDQGRENWNNGSDSDTLLLKGGYDNQNSFKADASFYYDAASRQIQRSTAVSKTSDAKWRYQPLDTLMATASAAKQWTASQTTNLGLYTGLVDGQTEYRSWSKPKAYSEHDWQDNVVQADLSHIIASGANNLRVGGQAIFWHCPNGQLFYEGVSRDEELYSLYLHDEYALGQALSLDAGARVDHKHITKGLNMYSATDAKPSDLIDDVWAEPSYGVAGGAAYQINKMLEATLRLSYTEQGADEFLLTKSGQTLKPEKQLRYELGLVAQPLPALRVTATAFAYDLTDMKQAVGSVTKGDDVINIYDNADAVRSGCELDLGGWLFTPDLTYGLTYGYQRSNNDIDDKSIPHHLATLRLGYRFAPFQGNLLMRYVSDFESNQFAIDNRYHEMDQYSRIDANVSYDFSLDKAQMRATVFAQNLTDERYQTRLGWEDVGLTYGLELAAKF</sequence>
<dbReference type="RefSeq" id="WP_013257023.1">
    <property type="nucleotide sequence ID" value="NC_014365.1"/>
</dbReference>
<organism evidence="16 17">
    <name type="scientific">Desulfarculus baarsii (strain ATCC 33931 / DSM 2075 / LMG 7858 / VKM B-1802 / 2st14)</name>
    <dbReference type="NCBI Taxonomy" id="644282"/>
    <lineage>
        <taxon>Bacteria</taxon>
        <taxon>Pseudomonadati</taxon>
        <taxon>Thermodesulfobacteriota</taxon>
        <taxon>Desulfarculia</taxon>
        <taxon>Desulfarculales</taxon>
        <taxon>Desulfarculaceae</taxon>
        <taxon>Desulfarculus</taxon>
    </lineage>
</organism>
<dbReference type="AlphaFoldDB" id="E1QG55"/>
<evidence type="ECO:0000256" key="1">
    <source>
        <dbReference type="ARBA" id="ARBA00004571"/>
    </source>
</evidence>
<keyword evidence="4 10" id="KW-0812">Transmembrane</keyword>
<keyword evidence="2 10" id="KW-0813">Transport</keyword>
<evidence type="ECO:0000259" key="14">
    <source>
        <dbReference type="Pfam" id="PF00593"/>
    </source>
</evidence>
<dbReference type="GO" id="GO:0044718">
    <property type="term" value="P:siderophore transmembrane transport"/>
    <property type="evidence" value="ECO:0007669"/>
    <property type="project" value="TreeGrafter"/>
</dbReference>
<evidence type="ECO:0000256" key="3">
    <source>
        <dbReference type="ARBA" id="ARBA00022452"/>
    </source>
</evidence>
<evidence type="ECO:0000256" key="8">
    <source>
        <dbReference type="ARBA" id="ARBA00023170"/>
    </source>
</evidence>
<dbReference type="eggNOG" id="COG4771">
    <property type="taxonomic scope" value="Bacteria"/>
</dbReference>
<dbReference type="Proteomes" id="UP000009047">
    <property type="component" value="Chromosome"/>
</dbReference>
<dbReference type="STRING" id="644282.Deba_0188"/>
<dbReference type="InterPro" id="IPR000531">
    <property type="entry name" value="Beta-barrel_TonB"/>
</dbReference>
<dbReference type="KEGG" id="dbr:Deba_0188"/>